<evidence type="ECO:0000313" key="1">
    <source>
        <dbReference type="EMBL" id="KAI8023945.1"/>
    </source>
</evidence>
<accession>A0ACC0IEY1</accession>
<proteinExistence type="predicted"/>
<gene>
    <name evidence="1" type="ORF">LOK49_LG03G00928</name>
</gene>
<reference evidence="1 2" key="1">
    <citation type="journal article" date="2022" name="Plant J.">
        <title>Chromosome-level genome of Camellia lanceoleosa provides a valuable resource for understanding genome evolution and self-incompatibility.</title>
        <authorList>
            <person name="Gong W."/>
            <person name="Xiao S."/>
            <person name="Wang L."/>
            <person name="Liao Z."/>
            <person name="Chang Y."/>
            <person name="Mo W."/>
            <person name="Hu G."/>
            <person name="Li W."/>
            <person name="Zhao G."/>
            <person name="Zhu H."/>
            <person name="Hu X."/>
            <person name="Ji K."/>
            <person name="Xiang X."/>
            <person name="Song Q."/>
            <person name="Yuan D."/>
            <person name="Jin S."/>
            <person name="Zhang L."/>
        </authorList>
    </citation>
    <scope>NUCLEOTIDE SEQUENCE [LARGE SCALE GENOMIC DNA]</scope>
    <source>
        <strain evidence="1">SQ_2022a</strain>
    </source>
</reference>
<protein>
    <submittedName>
        <fullName evidence="1">LRR receptor-like serine/threonine-protein kinase</fullName>
    </submittedName>
</protein>
<dbReference type="Proteomes" id="UP001060215">
    <property type="component" value="Chromosome 6"/>
</dbReference>
<sequence length="255" mass="28830">MDLLILYLNFTTINLANTDPWTDEFVWLVDKDILPLCLQSIPDAGFPVISTLEVRPLSESAYRTGLEDFPNKFLRKSYRINCGYINGSLRYPLDQYDRIWDADQDFLPFHVSSGFKIQRTFNLSSLEETPPAAVLQTARVLARKEVLTYNLPLDTLGDYYIILYFAGILPVSPSFNMLINGDVVQSNYTVKSSEVSALFITRKGIKSLNITMKSISFYPQINAIEVYEIVDIPSESSSTTGALIILLLHALCVFE</sequence>
<evidence type="ECO:0000313" key="2">
    <source>
        <dbReference type="Proteomes" id="UP001060215"/>
    </source>
</evidence>
<name>A0ACC0IEY1_9ERIC</name>
<dbReference type="EMBL" id="CM045763">
    <property type="protein sequence ID" value="KAI8023945.1"/>
    <property type="molecule type" value="Genomic_DNA"/>
</dbReference>
<organism evidence="1 2">
    <name type="scientific">Camellia lanceoleosa</name>
    <dbReference type="NCBI Taxonomy" id="1840588"/>
    <lineage>
        <taxon>Eukaryota</taxon>
        <taxon>Viridiplantae</taxon>
        <taxon>Streptophyta</taxon>
        <taxon>Embryophyta</taxon>
        <taxon>Tracheophyta</taxon>
        <taxon>Spermatophyta</taxon>
        <taxon>Magnoliopsida</taxon>
        <taxon>eudicotyledons</taxon>
        <taxon>Gunneridae</taxon>
        <taxon>Pentapetalae</taxon>
        <taxon>asterids</taxon>
        <taxon>Ericales</taxon>
        <taxon>Theaceae</taxon>
        <taxon>Camellia</taxon>
    </lineage>
</organism>
<comment type="caution">
    <text evidence="1">The sequence shown here is derived from an EMBL/GenBank/DDBJ whole genome shotgun (WGS) entry which is preliminary data.</text>
</comment>
<keyword evidence="2" id="KW-1185">Reference proteome</keyword>